<keyword evidence="1" id="KW-0472">Membrane</keyword>
<accession>A0A9W4SYL0</accession>
<proteinExistence type="predicted"/>
<keyword evidence="1" id="KW-0812">Transmembrane</keyword>
<organism evidence="2 3">
    <name type="scientific">Funneliformis geosporum</name>
    <dbReference type="NCBI Taxonomy" id="1117311"/>
    <lineage>
        <taxon>Eukaryota</taxon>
        <taxon>Fungi</taxon>
        <taxon>Fungi incertae sedis</taxon>
        <taxon>Mucoromycota</taxon>
        <taxon>Glomeromycotina</taxon>
        <taxon>Glomeromycetes</taxon>
        <taxon>Glomerales</taxon>
        <taxon>Glomeraceae</taxon>
        <taxon>Funneliformis</taxon>
    </lineage>
</organism>
<evidence type="ECO:0000256" key="1">
    <source>
        <dbReference type="SAM" id="Phobius"/>
    </source>
</evidence>
<name>A0A9W4SYL0_9GLOM</name>
<dbReference type="AlphaFoldDB" id="A0A9W4SYL0"/>
<dbReference type="InterPro" id="IPR011990">
    <property type="entry name" value="TPR-like_helical_dom_sf"/>
</dbReference>
<evidence type="ECO:0000313" key="3">
    <source>
        <dbReference type="Proteomes" id="UP001153678"/>
    </source>
</evidence>
<dbReference type="PANTHER" id="PTHR28142:SF1">
    <property type="entry name" value="MITOCHONDRIAL INNER MEMBRANE I-AAA PROTEASE SUPERCOMPLEX SUBUNIT MGR3-RELATED"/>
    <property type="match status" value="1"/>
</dbReference>
<dbReference type="InterPro" id="IPR019734">
    <property type="entry name" value="TPR_rpt"/>
</dbReference>
<dbReference type="EMBL" id="CAMKVN010004120">
    <property type="protein sequence ID" value="CAI2186397.1"/>
    <property type="molecule type" value="Genomic_DNA"/>
</dbReference>
<sequence>MILQQCRFGFSSLFFPKVQNGFRKCVTVHINDNIVVSRLSFQLQFSSLRSKSLRSKTAHTLPVTRGIAASRFPIFRNTQNNKFLTIINHNTFFHSFLRQKQRLIHIPSYPPIKRQQTAFQIAFKQAGREFVRFLTFLFISLLSILIIGLLSWRGYHFYIEHFLYPTPTKLSRPARDCLRGAFIRTNISPDSHTAEIYLRQALQIILEKDKLELNDQIIIDILKSLGDNYVWRGNLEEAILQYRQTLELLLQQHQSREGKEDLSEVINIAKKLGDLYIRIQEYNTAEKYLVWAIGLLQGNVIELLNEDDEVLENTSIFTSSSLINKDFIAITDLLAGLYAKQRKYDYALPLYLSLLKMIQEKEGLKLKCWEAIINGHIGEIFYAMGKYDEALGWLQEGLSKAKNDDGNRDCDECAGVILNNLGLIHERKENNELAVSLYINAIGFAEKAQDFIGIEDFTRNLNRVQTQKEKVVSSEQDNSKETK</sequence>
<keyword evidence="3" id="KW-1185">Reference proteome</keyword>
<gene>
    <name evidence="2" type="ORF">FWILDA_LOCUS12555</name>
</gene>
<protein>
    <submittedName>
        <fullName evidence="2">19205_t:CDS:1</fullName>
    </submittedName>
</protein>
<feature type="transmembrane region" description="Helical" evidence="1">
    <location>
        <begin position="130"/>
        <end position="152"/>
    </location>
</feature>
<reference evidence="2" key="1">
    <citation type="submission" date="2022-08" db="EMBL/GenBank/DDBJ databases">
        <authorList>
            <person name="Kallberg Y."/>
            <person name="Tangrot J."/>
            <person name="Rosling A."/>
        </authorList>
    </citation>
    <scope>NUCLEOTIDE SEQUENCE</scope>
    <source>
        <strain evidence="2">Wild A</strain>
    </source>
</reference>
<dbReference type="SUPFAM" id="SSF48452">
    <property type="entry name" value="TPR-like"/>
    <property type="match status" value="1"/>
</dbReference>
<dbReference type="SMART" id="SM00028">
    <property type="entry name" value="TPR"/>
    <property type="match status" value="4"/>
</dbReference>
<dbReference type="PANTHER" id="PTHR28142">
    <property type="entry name" value="MITOCHONDRIAL INNER MEMBRANE I-AAA PROTEASE SUPERCOMPLEX SUBUNIT MGR3-RELATED"/>
    <property type="match status" value="1"/>
</dbReference>
<dbReference type="Pfam" id="PF13176">
    <property type="entry name" value="TPR_7"/>
    <property type="match status" value="1"/>
</dbReference>
<evidence type="ECO:0000313" key="2">
    <source>
        <dbReference type="EMBL" id="CAI2186397.1"/>
    </source>
</evidence>
<keyword evidence="1" id="KW-1133">Transmembrane helix</keyword>
<comment type="caution">
    <text evidence="2">The sequence shown here is derived from an EMBL/GenBank/DDBJ whole genome shotgun (WGS) entry which is preliminary data.</text>
</comment>
<dbReference type="OrthoDB" id="10050400at2759"/>
<dbReference type="Proteomes" id="UP001153678">
    <property type="component" value="Unassembled WGS sequence"/>
</dbReference>
<dbReference type="Gene3D" id="1.25.40.10">
    <property type="entry name" value="Tetratricopeptide repeat domain"/>
    <property type="match status" value="2"/>
</dbReference>
<dbReference type="InterPro" id="IPR040201">
    <property type="entry name" value="Mrg3-like"/>
</dbReference>